<dbReference type="EMBL" id="JAEAOA010001939">
    <property type="protein sequence ID" value="KAK3580882.1"/>
    <property type="molecule type" value="Genomic_DNA"/>
</dbReference>
<dbReference type="InterPro" id="IPR006536">
    <property type="entry name" value="HnRNP-L/PTB"/>
</dbReference>
<dbReference type="InterPro" id="IPR012677">
    <property type="entry name" value="Nucleotide-bd_a/b_plait_sf"/>
</dbReference>
<dbReference type="CDD" id="cd12427">
    <property type="entry name" value="RRM4_hnRNPL_like"/>
    <property type="match status" value="1"/>
</dbReference>
<keyword evidence="8" id="KW-1185">Reference proteome</keyword>
<feature type="region of interest" description="Disordered" evidence="5">
    <location>
        <begin position="217"/>
        <end position="260"/>
    </location>
</feature>
<feature type="domain" description="RRM" evidence="6">
    <location>
        <begin position="39"/>
        <end position="113"/>
    </location>
</feature>
<dbReference type="CDD" id="cd12694">
    <property type="entry name" value="RRM2_hnRNPL_like"/>
    <property type="match status" value="1"/>
</dbReference>
<dbReference type="PANTHER" id="PTHR15592">
    <property type="entry name" value="MATRIN 3/NUCLEAR PROTEIN 220-RELATED"/>
    <property type="match status" value="1"/>
</dbReference>
<feature type="domain" description="RRM" evidence="6">
    <location>
        <begin position="347"/>
        <end position="421"/>
    </location>
</feature>
<dbReference type="Pfam" id="PF22976">
    <property type="entry name" value="RRM_10"/>
    <property type="match status" value="1"/>
</dbReference>
<dbReference type="GO" id="GO:0005634">
    <property type="term" value="C:nucleus"/>
    <property type="evidence" value="ECO:0007669"/>
    <property type="project" value="InterPro"/>
</dbReference>
<reference evidence="7" key="3">
    <citation type="submission" date="2023-05" db="EMBL/GenBank/DDBJ databases">
        <authorList>
            <person name="Smith C.H."/>
        </authorList>
    </citation>
    <scope>NUCLEOTIDE SEQUENCE</scope>
    <source>
        <strain evidence="7">CHS0354</strain>
        <tissue evidence="7">Mantle</tissue>
    </source>
</reference>
<dbReference type="FunFam" id="3.30.70.330:FF:000072">
    <property type="entry name" value="heterogeneous nuclear ribonucleoprotein L isoform X1"/>
    <property type="match status" value="1"/>
</dbReference>
<keyword evidence="2" id="KW-0677">Repeat</keyword>
<dbReference type="Pfam" id="PF11835">
    <property type="entry name" value="RRM_8"/>
    <property type="match status" value="1"/>
</dbReference>
<comment type="caution">
    <text evidence="7">The sequence shown here is derived from an EMBL/GenBank/DDBJ whole genome shotgun (WGS) entry which is preliminary data.</text>
</comment>
<dbReference type="PROSITE" id="PS50102">
    <property type="entry name" value="RRM"/>
    <property type="match status" value="3"/>
</dbReference>
<dbReference type="CDD" id="cd12424">
    <property type="entry name" value="RRM3_hnRNPL_like"/>
    <property type="match status" value="1"/>
</dbReference>
<gene>
    <name evidence="7" type="ORF">CHS0354_032944</name>
</gene>
<feature type="domain" description="RRM" evidence="6">
    <location>
        <begin position="130"/>
        <end position="207"/>
    </location>
</feature>
<dbReference type="SUPFAM" id="SSF54928">
    <property type="entry name" value="RNA-binding domain, RBD"/>
    <property type="match status" value="4"/>
</dbReference>
<evidence type="ECO:0000259" key="6">
    <source>
        <dbReference type="PROSITE" id="PS50102"/>
    </source>
</evidence>
<protein>
    <recommendedName>
        <fullName evidence="6">RRM domain-containing protein</fullName>
    </recommendedName>
</protein>
<dbReference type="AlphaFoldDB" id="A0AAE0RWD9"/>
<name>A0AAE0RWD9_9BIVA</name>
<reference evidence="7" key="2">
    <citation type="journal article" date="2021" name="Genome Biol. Evol.">
        <title>Developing a high-quality reference genome for a parasitic bivalve with doubly uniparental inheritance (Bivalvia: Unionida).</title>
        <authorList>
            <person name="Smith C.H."/>
        </authorList>
    </citation>
    <scope>NUCLEOTIDE SEQUENCE</scope>
    <source>
        <strain evidence="7">CHS0354</strain>
        <tissue evidence="7">Mantle</tissue>
    </source>
</reference>
<dbReference type="InterPro" id="IPR055204">
    <property type="entry name" value="HNRNPL_RRM"/>
</dbReference>
<keyword evidence="3 4" id="KW-0694">RNA-binding</keyword>
<dbReference type="InterPro" id="IPR000504">
    <property type="entry name" value="RRM_dom"/>
</dbReference>
<evidence type="ECO:0000313" key="7">
    <source>
        <dbReference type="EMBL" id="KAK3580882.1"/>
    </source>
</evidence>
<accession>A0AAE0RWD9</accession>
<sequence length="554" mass="60498">MANYDGHMTKRQRTDDSGHGVQSGSMDNFDDPHKTQPSPVVHVRGLVESAIEADIVNALQQFGSISYVIMMPKRRQALVEFDSIQGARNCVTYAAQNQIFVNGQAAYFNYSTSQRITRPGGPDDTRTANHILLFTVLNPQYPITVDVMHTICSPYGQVQRIVIFRKNGVQSMVEFENVDSAKRAKQSLNGADIYSGCCTLKIEYAKPDRLNVIRNDQDSWDYTNPNLSKDWGGNSGASGPGSRSAPLLQEPRYGTGPKPYGESRGMGGLMGGMGGGGYSGGYDQEGYDGFNSGGHGGQYGGMQPDRYVPRPPIGRDAGFNRGGGFNEMGPMCGMPSPSHGAPPQQGCVLMVYGLNMEKVNCDKLFNLFCLYGNVIRIKFLKSKDGSAMVQLGDGGAVERAMQNLNSSFFFGSKMQMAISKQAFLQDVPNPHELIDGTSSFKDYMGNRNNRFTTPEAASKNRIQTPSKILHYFNAPPNVTEDDINELFEGLGVKTPYKIKRFPSKSDKSSTGLLEFTSKPEAIEGLMAANHASMPNPAGKAPYIFKLCFSHTSVV</sequence>
<proteinExistence type="predicted"/>
<dbReference type="GO" id="GO:0003723">
    <property type="term" value="F:RNA binding"/>
    <property type="evidence" value="ECO:0007669"/>
    <property type="project" value="UniProtKB-UniRule"/>
</dbReference>
<evidence type="ECO:0000256" key="2">
    <source>
        <dbReference type="ARBA" id="ARBA00022737"/>
    </source>
</evidence>
<dbReference type="Proteomes" id="UP001195483">
    <property type="component" value="Unassembled WGS sequence"/>
</dbReference>
<dbReference type="InterPro" id="IPR021790">
    <property type="entry name" value="PTBP1-like_RRM2"/>
</dbReference>
<dbReference type="InterPro" id="IPR035979">
    <property type="entry name" value="RBD_domain_sf"/>
</dbReference>
<feature type="region of interest" description="Disordered" evidence="5">
    <location>
        <begin position="1"/>
        <end position="38"/>
    </location>
</feature>
<reference evidence="7" key="1">
    <citation type="journal article" date="2021" name="Genome Biol. Evol.">
        <title>A High-Quality Reference Genome for a Parasitic Bivalve with Doubly Uniparental Inheritance (Bivalvia: Unionida).</title>
        <authorList>
            <person name="Smith C.H."/>
        </authorList>
    </citation>
    <scope>NUCLEOTIDE SEQUENCE</scope>
    <source>
        <strain evidence="7">CHS0354</strain>
    </source>
</reference>
<dbReference type="SMART" id="SM00360">
    <property type="entry name" value="RRM"/>
    <property type="match status" value="3"/>
</dbReference>
<evidence type="ECO:0000256" key="3">
    <source>
        <dbReference type="ARBA" id="ARBA00022884"/>
    </source>
</evidence>
<dbReference type="NCBIfam" id="TIGR01649">
    <property type="entry name" value="hnRNP-L_PTB"/>
    <property type="match status" value="1"/>
</dbReference>
<dbReference type="CDD" id="cd12689">
    <property type="entry name" value="RRM1_hnRNPL_like"/>
    <property type="match status" value="1"/>
</dbReference>
<dbReference type="GO" id="GO:0006397">
    <property type="term" value="P:mRNA processing"/>
    <property type="evidence" value="ECO:0007669"/>
    <property type="project" value="InterPro"/>
</dbReference>
<keyword evidence="1" id="KW-0597">Phosphoprotein</keyword>
<dbReference type="Pfam" id="PF13893">
    <property type="entry name" value="RRM_5"/>
    <property type="match status" value="2"/>
</dbReference>
<organism evidence="7 8">
    <name type="scientific">Potamilus streckersoni</name>
    <dbReference type="NCBI Taxonomy" id="2493646"/>
    <lineage>
        <taxon>Eukaryota</taxon>
        <taxon>Metazoa</taxon>
        <taxon>Spiralia</taxon>
        <taxon>Lophotrochozoa</taxon>
        <taxon>Mollusca</taxon>
        <taxon>Bivalvia</taxon>
        <taxon>Autobranchia</taxon>
        <taxon>Heteroconchia</taxon>
        <taxon>Palaeoheterodonta</taxon>
        <taxon>Unionida</taxon>
        <taxon>Unionoidea</taxon>
        <taxon>Unionidae</taxon>
        <taxon>Ambleminae</taxon>
        <taxon>Lampsilini</taxon>
        <taxon>Potamilus</taxon>
    </lineage>
</organism>
<evidence type="ECO:0000313" key="8">
    <source>
        <dbReference type="Proteomes" id="UP001195483"/>
    </source>
</evidence>
<evidence type="ECO:0000256" key="1">
    <source>
        <dbReference type="ARBA" id="ARBA00022553"/>
    </source>
</evidence>
<dbReference type="Gene3D" id="3.30.70.330">
    <property type="match status" value="4"/>
</dbReference>
<evidence type="ECO:0000256" key="4">
    <source>
        <dbReference type="PROSITE-ProRule" id="PRU00176"/>
    </source>
</evidence>
<evidence type="ECO:0000256" key="5">
    <source>
        <dbReference type="SAM" id="MobiDB-lite"/>
    </source>
</evidence>